<reference evidence="6 7" key="1">
    <citation type="submission" date="2009-08" db="EMBL/GenBank/DDBJ databases">
        <title>The Genome Sequence of Spizellomyces punctatus strain DAOM BR117.</title>
        <authorList>
            <consortium name="The Broad Institute Genome Sequencing Platform"/>
            <person name="Russ C."/>
            <person name="Cuomo C."/>
            <person name="Shea T."/>
            <person name="Young S.K."/>
            <person name="Zeng Q."/>
            <person name="Koehrsen M."/>
            <person name="Haas B."/>
            <person name="Borodovsky M."/>
            <person name="Guigo R."/>
            <person name="Alvarado L."/>
            <person name="Berlin A."/>
            <person name="Bochicchio J."/>
            <person name="Borenstein D."/>
            <person name="Chapman S."/>
            <person name="Chen Z."/>
            <person name="Engels R."/>
            <person name="Freedman E."/>
            <person name="Gellesch M."/>
            <person name="Goldberg J."/>
            <person name="Griggs A."/>
            <person name="Gujja S."/>
            <person name="Heiman D."/>
            <person name="Hepburn T."/>
            <person name="Howarth C."/>
            <person name="Jen D."/>
            <person name="Larson L."/>
            <person name="Lewis B."/>
            <person name="Mehta T."/>
            <person name="Park D."/>
            <person name="Pearson M."/>
            <person name="Roberts A."/>
            <person name="Saif S."/>
            <person name="Shenoy N."/>
            <person name="Sisk P."/>
            <person name="Stolte C."/>
            <person name="Sykes S."/>
            <person name="Thomson T."/>
            <person name="Walk T."/>
            <person name="White J."/>
            <person name="Yandava C."/>
            <person name="Burger G."/>
            <person name="Gray M.W."/>
            <person name="Holland P.W.H."/>
            <person name="King N."/>
            <person name="Lang F.B.F."/>
            <person name="Roger A.J."/>
            <person name="Ruiz-Trillo I."/>
            <person name="Lander E."/>
            <person name="Nusbaum C."/>
        </authorList>
    </citation>
    <scope>NUCLEOTIDE SEQUENCE [LARGE SCALE GENOMIC DNA]</scope>
    <source>
        <strain evidence="6 7">DAOM BR117</strain>
    </source>
</reference>
<dbReference type="Proteomes" id="UP000053201">
    <property type="component" value="Unassembled WGS sequence"/>
</dbReference>
<evidence type="ECO:0000256" key="4">
    <source>
        <dbReference type="SAM" id="MobiDB-lite"/>
    </source>
</evidence>
<keyword evidence="7" id="KW-1185">Reference proteome</keyword>
<dbReference type="AlphaFoldDB" id="A0A0L0HC75"/>
<evidence type="ECO:0000256" key="3">
    <source>
        <dbReference type="SAM" id="Coils"/>
    </source>
</evidence>
<keyword evidence="3" id="KW-0175">Coiled coil</keyword>
<comment type="similarity">
    <text evidence="1">Belongs to the shugoshin family.</text>
</comment>
<feature type="region of interest" description="Disordered" evidence="4">
    <location>
        <begin position="415"/>
        <end position="489"/>
    </location>
</feature>
<dbReference type="GO" id="GO:0045132">
    <property type="term" value="P:meiotic chromosome segregation"/>
    <property type="evidence" value="ECO:0007669"/>
    <property type="project" value="InterPro"/>
</dbReference>
<dbReference type="GO" id="GO:0000775">
    <property type="term" value="C:chromosome, centromeric region"/>
    <property type="evidence" value="ECO:0007669"/>
    <property type="project" value="InterPro"/>
</dbReference>
<feature type="coiled-coil region" evidence="3">
    <location>
        <begin position="59"/>
        <end position="107"/>
    </location>
</feature>
<feature type="region of interest" description="Disordered" evidence="4">
    <location>
        <begin position="1"/>
        <end position="32"/>
    </location>
</feature>
<feature type="compositionally biased region" description="Polar residues" evidence="4">
    <location>
        <begin position="339"/>
        <end position="348"/>
    </location>
</feature>
<dbReference type="InParanoid" id="A0A0L0HC75"/>
<feature type="domain" description="Shugoshin C-terminal" evidence="5">
    <location>
        <begin position="390"/>
        <end position="410"/>
    </location>
</feature>
<feature type="compositionally biased region" description="Low complexity" evidence="4">
    <location>
        <begin position="436"/>
        <end position="451"/>
    </location>
</feature>
<dbReference type="VEuPathDB" id="FungiDB:SPPG_06090"/>
<evidence type="ECO:0000313" key="7">
    <source>
        <dbReference type="Proteomes" id="UP000053201"/>
    </source>
</evidence>
<evidence type="ECO:0000256" key="2">
    <source>
        <dbReference type="ARBA" id="ARBA00022829"/>
    </source>
</evidence>
<organism evidence="6 7">
    <name type="scientific">Spizellomyces punctatus (strain DAOM BR117)</name>
    <dbReference type="NCBI Taxonomy" id="645134"/>
    <lineage>
        <taxon>Eukaryota</taxon>
        <taxon>Fungi</taxon>
        <taxon>Fungi incertae sedis</taxon>
        <taxon>Chytridiomycota</taxon>
        <taxon>Chytridiomycota incertae sedis</taxon>
        <taxon>Chytridiomycetes</taxon>
        <taxon>Spizellomycetales</taxon>
        <taxon>Spizellomycetaceae</taxon>
        <taxon>Spizellomyces</taxon>
    </lineage>
</organism>
<gene>
    <name evidence="6" type="ORF">SPPG_06090</name>
</gene>
<sequence length="489" mass="54992">MLAQASGRGSKQGADNRMAHELKKGVTKPQDISKHDADDEIMQLRRRFKRQNYEIIRVNARYAAQLRELELQRSELAGKIFDLHAEVARLTSENERLVQLNVQLQRQSSPEKFENLQLFIQMALESLESFLDLISVKALLFEEKVVPGLKRMLQASTVGEIADSFAFSPEHLNEKQDSTIDHYLHNKLPSNDDLMQIPTERVPDEEGIRPRIRSFIFVNLELLVKLKELTAPSRRSRSNFGNLSPIAEVDAEESFPFFEGTQGSQYSARNPGTFKLRERQRTSKTASSRVIQPIQNELQEENAEPFRKGAAKTTRVTKTIKASSLGITTQDKSDGGGHQTKTSKQASVSAFEKQRQNGETETMAGFLDTDGTGQTWADTITCTTEENMRRTRRRTPIKSYALPSLRSKLRQGDEFTIPIESSAPRHGTTNSRIPISLRTPPKKSSSLSPPRGMQWQKENADSSLPTPPKGTEPNFRSGSPILLSTIDTV</sequence>
<protein>
    <recommendedName>
        <fullName evidence="5">Shugoshin C-terminal domain-containing protein</fullName>
    </recommendedName>
</protein>
<evidence type="ECO:0000313" key="6">
    <source>
        <dbReference type="EMBL" id="KNC98383.1"/>
    </source>
</evidence>
<dbReference type="Pfam" id="PF07557">
    <property type="entry name" value="Shugoshin_C"/>
    <property type="match status" value="1"/>
</dbReference>
<dbReference type="OrthoDB" id="2163468at2759"/>
<name>A0A0L0HC75_SPIPD</name>
<dbReference type="GeneID" id="27689422"/>
<evidence type="ECO:0000256" key="1">
    <source>
        <dbReference type="ARBA" id="ARBA00010845"/>
    </source>
</evidence>
<dbReference type="EMBL" id="KQ257460">
    <property type="protein sequence ID" value="KNC98383.1"/>
    <property type="molecule type" value="Genomic_DNA"/>
</dbReference>
<evidence type="ECO:0000259" key="5">
    <source>
        <dbReference type="Pfam" id="PF07557"/>
    </source>
</evidence>
<dbReference type="RefSeq" id="XP_016606423.1">
    <property type="nucleotide sequence ID" value="XM_016754296.1"/>
</dbReference>
<dbReference type="InterPro" id="IPR011515">
    <property type="entry name" value="Shugoshin_C"/>
</dbReference>
<proteinExistence type="inferred from homology"/>
<accession>A0A0L0HC75</accession>
<keyword evidence="2" id="KW-0159">Chromosome partition</keyword>
<feature type="region of interest" description="Disordered" evidence="4">
    <location>
        <begin position="327"/>
        <end position="359"/>
    </location>
</feature>
<dbReference type="GO" id="GO:0005634">
    <property type="term" value="C:nucleus"/>
    <property type="evidence" value="ECO:0007669"/>
    <property type="project" value="InterPro"/>
</dbReference>